<dbReference type="Proteomes" id="UP000256297">
    <property type="component" value="Chromosome CBM2589_b"/>
</dbReference>
<reference evidence="1" key="1">
    <citation type="submission" date="2018-01" db="EMBL/GenBank/DDBJ databases">
        <authorList>
            <person name="Clerissi C."/>
        </authorList>
    </citation>
    <scope>NUCLEOTIDE SEQUENCE</scope>
    <source>
        <strain evidence="1">Cupriavidus taiwanensis STM 3521</strain>
    </source>
</reference>
<dbReference type="AlphaFoldDB" id="A0A375J3R5"/>
<evidence type="ECO:0000313" key="2">
    <source>
        <dbReference type="EMBL" id="SPR99429.1"/>
    </source>
</evidence>
<dbReference type="EMBL" id="OFSP01000002">
    <property type="protein sequence ID" value="SOY42984.1"/>
    <property type="molecule type" value="Genomic_DNA"/>
</dbReference>
<organism evidence="2 3">
    <name type="scientific">Cupriavidus taiwanensis</name>
    <dbReference type="NCBI Taxonomy" id="164546"/>
    <lineage>
        <taxon>Bacteria</taxon>
        <taxon>Pseudomonadati</taxon>
        <taxon>Pseudomonadota</taxon>
        <taxon>Betaproteobacteria</taxon>
        <taxon>Burkholderiales</taxon>
        <taxon>Burkholderiaceae</taxon>
        <taxon>Cupriavidus</taxon>
    </lineage>
</organism>
<evidence type="ECO:0000313" key="3">
    <source>
        <dbReference type="Proteomes" id="UP000256805"/>
    </source>
</evidence>
<accession>A0A375J3R5</accession>
<protein>
    <submittedName>
        <fullName evidence="2">Uncharacterized protein</fullName>
    </submittedName>
</protein>
<proteinExistence type="predicted"/>
<evidence type="ECO:0000313" key="1">
    <source>
        <dbReference type="EMBL" id="SOY42984.1"/>
    </source>
</evidence>
<sequence length="51" mass="6162">MQYHRRFTRHQWLSHPAAYEAVFHADAHRLNPSHKFGREHPNNFLPKIAKD</sequence>
<dbReference type="EMBL" id="OVTA01000030">
    <property type="protein sequence ID" value="SPR99429.1"/>
    <property type="molecule type" value="Genomic_DNA"/>
</dbReference>
<name>A0A375J3R5_9BURK</name>
<dbReference type="Proteomes" id="UP000256805">
    <property type="component" value="Unassembled WGS sequence"/>
</dbReference>
<gene>
    <name evidence="1" type="ORF">CBM2589_B100035</name>
    <name evidence="2" type="ORF">CBM2634_A80361</name>
</gene>
<reference evidence="2 3" key="2">
    <citation type="submission" date="2018-01" db="EMBL/GenBank/DDBJ databases">
        <authorList>
            <person name="Gaut B.S."/>
            <person name="Morton B.R."/>
            <person name="Clegg M.T."/>
            <person name="Duvall M.R."/>
        </authorList>
    </citation>
    <scope>NUCLEOTIDE SEQUENCE [LARGE SCALE GENOMIC DNA]</scope>
    <source>
        <strain evidence="2">Cupriavidus taiwanensis cmp 52</strain>
    </source>
</reference>